<feature type="compositionally biased region" description="Basic residues" evidence="4">
    <location>
        <begin position="763"/>
        <end position="783"/>
    </location>
</feature>
<dbReference type="GO" id="GO:0071004">
    <property type="term" value="C:U2-type prespliceosome"/>
    <property type="evidence" value="ECO:0007669"/>
    <property type="project" value="TreeGrafter"/>
</dbReference>
<feature type="compositionally biased region" description="Polar residues" evidence="4">
    <location>
        <begin position="700"/>
        <end position="712"/>
    </location>
</feature>
<reference evidence="6" key="2">
    <citation type="journal article" date="2024" name="Plant">
        <title>Genomic evolution and insights into agronomic trait innovations of Sesamum species.</title>
        <authorList>
            <person name="Miao H."/>
            <person name="Wang L."/>
            <person name="Qu L."/>
            <person name="Liu H."/>
            <person name="Sun Y."/>
            <person name="Le M."/>
            <person name="Wang Q."/>
            <person name="Wei S."/>
            <person name="Zheng Y."/>
            <person name="Lin W."/>
            <person name="Duan Y."/>
            <person name="Cao H."/>
            <person name="Xiong S."/>
            <person name="Wang X."/>
            <person name="Wei L."/>
            <person name="Li C."/>
            <person name="Ma Q."/>
            <person name="Ju M."/>
            <person name="Zhao R."/>
            <person name="Li G."/>
            <person name="Mu C."/>
            <person name="Tian Q."/>
            <person name="Mei H."/>
            <person name="Zhang T."/>
            <person name="Gao T."/>
            <person name="Zhang H."/>
        </authorList>
    </citation>
    <scope>NUCLEOTIDE SEQUENCE</scope>
    <source>
        <strain evidence="6">3651</strain>
    </source>
</reference>
<evidence type="ECO:0000256" key="4">
    <source>
        <dbReference type="SAM" id="MobiDB-lite"/>
    </source>
</evidence>
<dbReference type="GO" id="GO:0003729">
    <property type="term" value="F:mRNA binding"/>
    <property type="evidence" value="ECO:0007669"/>
    <property type="project" value="TreeGrafter"/>
</dbReference>
<dbReference type="Proteomes" id="UP001293254">
    <property type="component" value="Unassembled WGS sequence"/>
</dbReference>
<dbReference type="SMART" id="SM00360">
    <property type="entry name" value="RRM"/>
    <property type="match status" value="1"/>
</dbReference>
<dbReference type="AlphaFoldDB" id="A0AAE1Z014"/>
<feature type="domain" description="RRM" evidence="5">
    <location>
        <begin position="853"/>
        <end position="931"/>
    </location>
</feature>
<feature type="region of interest" description="Disordered" evidence="4">
    <location>
        <begin position="525"/>
        <end position="583"/>
    </location>
</feature>
<feature type="region of interest" description="Disordered" evidence="4">
    <location>
        <begin position="303"/>
        <end position="334"/>
    </location>
</feature>
<dbReference type="GO" id="GO:0000398">
    <property type="term" value="P:mRNA splicing, via spliceosome"/>
    <property type="evidence" value="ECO:0007669"/>
    <property type="project" value="TreeGrafter"/>
</dbReference>
<feature type="compositionally biased region" description="Basic residues" evidence="4">
    <location>
        <begin position="558"/>
        <end position="573"/>
    </location>
</feature>
<dbReference type="GO" id="GO:0071011">
    <property type="term" value="C:precatalytic spliceosome"/>
    <property type="evidence" value="ECO:0007669"/>
    <property type="project" value="TreeGrafter"/>
</dbReference>
<dbReference type="PROSITE" id="PS50102">
    <property type="entry name" value="RRM"/>
    <property type="match status" value="1"/>
</dbReference>
<evidence type="ECO:0000256" key="3">
    <source>
        <dbReference type="PROSITE-ProRule" id="PRU00176"/>
    </source>
</evidence>
<feature type="region of interest" description="Disordered" evidence="4">
    <location>
        <begin position="738"/>
        <end position="851"/>
    </location>
</feature>
<dbReference type="EMBL" id="JACGWO010000001">
    <property type="protein sequence ID" value="KAK4439795.1"/>
    <property type="molecule type" value="Genomic_DNA"/>
</dbReference>
<dbReference type="Gene3D" id="3.30.70.330">
    <property type="match status" value="1"/>
</dbReference>
<comment type="subcellular location">
    <subcellularLocation>
        <location evidence="1">Nucleus</location>
    </subcellularLocation>
</comment>
<feature type="compositionally biased region" description="Basic and acidic residues" evidence="4">
    <location>
        <begin position="49"/>
        <end position="64"/>
    </location>
</feature>
<evidence type="ECO:0000313" key="7">
    <source>
        <dbReference type="Proteomes" id="UP001293254"/>
    </source>
</evidence>
<feature type="compositionally biased region" description="Basic and acidic residues" evidence="4">
    <location>
        <begin position="784"/>
        <end position="796"/>
    </location>
</feature>
<dbReference type="SUPFAM" id="SSF54928">
    <property type="entry name" value="RNA-binding domain, RBD"/>
    <property type="match status" value="1"/>
</dbReference>
<evidence type="ECO:0000256" key="2">
    <source>
        <dbReference type="ARBA" id="ARBA00023242"/>
    </source>
</evidence>
<keyword evidence="3" id="KW-0694">RNA-binding</keyword>
<proteinExistence type="predicted"/>
<evidence type="ECO:0000256" key="1">
    <source>
        <dbReference type="ARBA" id="ARBA00004123"/>
    </source>
</evidence>
<reference evidence="6" key="1">
    <citation type="submission" date="2020-06" db="EMBL/GenBank/DDBJ databases">
        <authorList>
            <person name="Li T."/>
            <person name="Hu X."/>
            <person name="Zhang T."/>
            <person name="Song X."/>
            <person name="Zhang H."/>
            <person name="Dai N."/>
            <person name="Sheng W."/>
            <person name="Hou X."/>
            <person name="Wei L."/>
        </authorList>
    </citation>
    <scope>NUCLEOTIDE SEQUENCE</scope>
    <source>
        <strain evidence="6">3651</strain>
        <tissue evidence="6">Leaf</tissue>
    </source>
</reference>
<feature type="compositionally biased region" description="Polar residues" evidence="4">
    <location>
        <begin position="454"/>
        <end position="470"/>
    </location>
</feature>
<keyword evidence="2" id="KW-0539">Nucleus</keyword>
<feature type="region of interest" description="Disordered" evidence="4">
    <location>
        <begin position="43"/>
        <end position="82"/>
    </location>
</feature>
<feature type="region of interest" description="Disordered" evidence="4">
    <location>
        <begin position="436"/>
        <end position="508"/>
    </location>
</feature>
<evidence type="ECO:0000259" key="5">
    <source>
        <dbReference type="PROSITE" id="PS50102"/>
    </source>
</evidence>
<dbReference type="Pfam" id="PF00076">
    <property type="entry name" value="RRM_1"/>
    <property type="match status" value="1"/>
</dbReference>
<feature type="compositionally biased region" description="Basic residues" evidence="4">
    <location>
        <begin position="811"/>
        <end position="822"/>
    </location>
</feature>
<feature type="compositionally biased region" description="Basic residues" evidence="4">
    <location>
        <begin position="397"/>
        <end position="406"/>
    </location>
</feature>
<feature type="compositionally biased region" description="Polar residues" evidence="4">
    <location>
        <begin position="533"/>
        <end position="557"/>
    </location>
</feature>
<feature type="region of interest" description="Disordered" evidence="4">
    <location>
        <begin position="379"/>
        <end position="420"/>
    </location>
</feature>
<feature type="compositionally biased region" description="Low complexity" evidence="4">
    <location>
        <begin position="739"/>
        <end position="753"/>
    </location>
</feature>
<dbReference type="InterPro" id="IPR035979">
    <property type="entry name" value="RBD_domain_sf"/>
</dbReference>
<dbReference type="PANTHER" id="PTHR13952:SF9">
    <property type="entry name" value="SERINE_ARGININE REPETITIVE MATRIX PROTEIN 1-LIKE"/>
    <property type="match status" value="1"/>
</dbReference>
<comment type="caution">
    <text evidence="6">The sequence shown here is derived from an EMBL/GenBank/DDBJ whole genome shotgun (WGS) entry which is preliminary data.</text>
</comment>
<dbReference type="InterPro" id="IPR000504">
    <property type="entry name" value="RRM_dom"/>
</dbReference>
<dbReference type="GO" id="GO:0030619">
    <property type="term" value="F:U1 snRNA binding"/>
    <property type="evidence" value="ECO:0007669"/>
    <property type="project" value="TreeGrafter"/>
</dbReference>
<accession>A0AAE1Z014</accession>
<feature type="compositionally biased region" description="Basic residues" evidence="4">
    <location>
        <begin position="483"/>
        <end position="499"/>
    </location>
</feature>
<feature type="region of interest" description="Disordered" evidence="4">
    <location>
        <begin position="221"/>
        <end position="241"/>
    </location>
</feature>
<dbReference type="PANTHER" id="PTHR13952">
    <property type="entry name" value="U1 SMALL NUCLEAR RIBONUCLEOPROTEIN 70 KD"/>
    <property type="match status" value="1"/>
</dbReference>
<organism evidence="6 7">
    <name type="scientific">Sesamum alatum</name>
    <dbReference type="NCBI Taxonomy" id="300844"/>
    <lineage>
        <taxon>Eukaryota</taxon>
        <taxon>Viridiplantae</taxon>
        <taxon>Streptophyta</taxon>
        <taxon>Embryophyta</taxon>
        <taxon>Tracheophyta</taxon>
        <taxon>Spermatophyta</taxon>
        <taxon>Magnoliopsida</taxon>
        <taxon>eudicotyledons</taxon>
        <taxon>Gunneridae</taxon>
        <taxon>Pentapetalae</taxon>
        <taxon>asterids</taxon>
        <taxon>lamiids</taxon>
        <taxon>Lamiales</taxon>
        <taxon>Pedaliaceae</taxon>
        <taxon>Sesamum</taxon>
    </lineage>
</organism>
<feature type="compositionally biased region" description="Basic and acidic residues" evidence="4">
    <location>
        <begin position="648"/>
        <end position="658"/>
    </location>
</feature>
<dbReference type="InterPro" id="IPR051183">
    <property type="entry name" value="U1_U11-U12_snRNP_70-35kDa"/>
</dbReference>
<feature type="region of interest" description="Disordered" evidence="4">
    <location>
        <begin position="596"/>
        <end position="712"/>
    </location>
</feature>
<feature type="region of interest" description="Disordered" evidence="4">
    <location>
        <begin position="1"/>
        <end position="25"/>
    </location>
</feature>
<feature type="compositionally biased region" description="Polar residues" evidence="4">
    <location>
        <begin position="635"/>
        <end position="644"/>
    </location>
</feature>
<feature type="compositionally biased region" description="Basic and acidic residues" evidence="4">
    <location>
        <begin position="607"/>
        <end position="616"/>
    </location>
</feature>
<keyword evidence="7" id="KW-1185">Reference proteome</keyword>
<dbReference type="InterPro" id="IPR012677">
    <property type="entry name" value="Nucleotide-bd_a/b_plait_sf"/>
</dbReference>
<name>A0AAE1Z014_9LAMI</name>
<dbReference type="GO" id="GO:0005685">
    <property type="term" value="C:U1 snRNP"/>
    <property type="evidence" value="ECO:0007669"/>
    <property type="project" value="TreeGrafter"/>
</dbReference>
<protein>
    <submittedName>
        <fullName evidence="6">Glycine-rich RNA-binding protein 8</fullName>
    </submittedName>
</protein>
<evidence type="ECO:0000313" key="6">
    <source>
        <dbReference type="EMBL" id="KAK4439795.1"/>
    </source>
</evidence>
<sequence>MDVGSPENGYDSINDFLKDDDSALPDDLDVGFIVNKDIADDDVYSDSAVNDKSHLDLSEKEKPELPSPSSSFRHYDVPGSPSEKVCSYLESGFHHDNLDKRDVVGDREKFQTQYNENLHHDDYEKPSNSYFHDSIFEMDPEPIVPEIQNDDSAHQLELVSVPDPDMQQYILDKPASPANAEIGEHTYIEAVQNESAQSGCVSRDTDEGVPMNQKEKLCISPVSPLRDPETNSHESINSPCGCKDSARSHFDEKNHGSSPVPYKAANTNIERLGSPNVSGSSYQSTDIHGIQPGHLIVLNPTRSNKQISSPTNKPTPSPTVPNQGNVDPPQDHVPHAEPLILASSHGMELMSQHIENSPAEHVITSPSSHCHLNGQMLQSSIRRHKSSRVHRADYRNRSSRSPRHSKGCNQRSHDLGHSMSHSLRSEKLCTLHEGLAQPLSSSKSSEQKHVSRSPTHQDQPLKSQNSSASQEGVLLPSSLSRLCRQKHRSAKRSNHRRSSSRSPYIGGGKKSLLEASLSAELCSRSHKLPSSGEGDTQLPSSSRSVEQKHVSSMTSHRNGSRSRSPHTRYHHKRPCDTAQTEQLSQRKKLFALQGPVPLSSLSRSGKQKHELDDKSTSCRLLSMSPHNGDRHKTSSLRADSSAGRSHNRQKESVLHGDHGLSSSSRLRSNGPGSVETYKRKRSRSRSPCTGDNKRSKRAHQPSNSQKVSVPQESLLQPYESVERHNLGLCSMNPVGHMHSASPWSSRPTNSSSAKVAPELPRNHCTHHNHRHRGRSISPSHIRRKDFSREAKVDIRKRSLSKSPGRRDSGKFPRKRHSPRHRSPPSYHSLRGPPRRTHWSPPHDRSTGLGKPGRGLFVAGFSFITTERDLERKFSRFGRVRDVRIVRDKRSGDSRGFGFLTLERDEEADAAIRALDKTEWDGRIVLVEKSKSH</sequence>
<gene>
    <name evidence="6" type="ORF">Salat_0314400</name>
</gene>